<keyword evidence="1" id="KW-0472">Membrane</keyword>
<dbReference type="PANTHER" id="PTHR33408:SF2">
    <property type="entry name" value="TRANSPOSASE DDE DOMAIN-CONTAINING PROTEIN"/>
    <property type="match status" value="1"/>
</dbReference>
<reference evidence="3" key="2">
    <citation type="submission" date="2006-09" db="EMBL/GenBank/DDBJ databases">
        <authorList>
            <person name="Lopez N.I."/>
        </authorList>
    </citation>
    <scope>NUCLEOTIDE SEQUENCE</scope>
    <source>
        <strain evidence="3">14-3</strain>
    </source>
</reference>
<feature type="domain" description="Transposase InsH N-terminal" evidence="2">
    <location>
        <begin position="19"/>
        <end position="87"/>
    </location>
</feature>
<dbReference type="EMBL" id="LT629689">
    <property type="protein sequence ID" value="SDF55890.1"/>
    <property type="molecule type" value="Genomic_DNA"/>
</dbReference>
<keyword evidence="1" id="KW-1133">Transmembrane helix</keyword>
<organism evidence="3">
    <name type="scientific">Pseudomonas extremaustralis</name>
    <dbReference type="NCBI Taxonomy" id="359110"/>
    <lineage>
        <taxon>Bacteria</taxon>
        <taxon>Pseudomonadati</taxon>
        <taxon>Pseudomonadota</taxon>
        <taxon>Gammaproteobacteria</taxon>
        <taxon>Pseudomonadales</taxon>
        <taxon>Pseudomonadaceae</taxon>
        <taxon>Pseudomonas</taxon>
    </lineage>
</organism>
<dbReference type="Proteomes" id="UP000182858">
    <property type="component" value="Chromosome I"/>
</dbReference>
<dbReference type="PANTHER" id="PTHR33408">
    <property type="entry name" value="TRANSPOSASE"/>
    <property type="match status" value="1"/>
</dbReference>
<dbReference type="Pfam" id="PF05598">
    <property type="entry name" value="DUF772"/>
    <property type="match status" value="1"/>
</dbReference>
<gene>
    <name evidence="3" type="primary">tnp</name>
    <name evidence="4" type="ORF">SAMN05216591_3306</name>
</gene>
<dbReference type="InterPro" id="IPR008490">
    <property type="entry name" value="Transposase_InsH_N"/>
</dbReference>
<dbReference type="EMBL" id="AM262984">
    <property type="protein sequence ID" value="CAL64819.1"/>
    <property type="molecule type" value="Genomic_DNA"/>
</dbReference>
<reference evidence="3" key="1">
    <citation type="journal article" date="2006" name="FEMS Microbiol. Lett.">
        <title>Impaired polyhydroxybutyrate biosynthesis from glucose in Pseudomonas sp. 14-3 is due to a defective beta-ketothiolase gene.</title>
        <authorList>
            <person name="Ayub N.D."/>
            <person name="Pettinari M.J."/>
            <person name="Mendez B.S."/>
            <person name="Lopez N.I."/>
        </authorList>
    </citation>
    <scope>NUCLEOTIDE SEQUENCE</scope>
    <source>
        <strain evidence="3">14-3</strain>
    </source>
</reference>
<name>A0AEH5_9PSED</name>
<reference evidence="4 5" key="4">
    <citation type="submission" date="2016-10" db="EMBL/GenBank/DDBJ databases">
        <authorList>
            <person name="Varghese N."/>
            <person name="Submissions S."/>
        </authorList>
    </citation>
    <scope>NUCLEOTIDE SEQUENCE [LARGE SCALE GENOMIC DNA]</scope>
    <source>
        <strain evidence="4 5">DSM 17835</strain>
    </source>
</reference>
<evidence type="ECO:0000313" key="5">
    <source>
        <dbReference type="Proteomes" id="UP000182858"/>
    </source>
</evidence>
<evidence type="ECO:0000256" key="1">
    <source>
        <dbReference type="SAM" id="Phobius"/>
    </source>
</evidence>
<accession>A0AEH5</accession>
<evidence type="ECO:0000313" key="3">
    <source>
        <dbReference type="EMBL" id="CAL64819.1"/>
    </source>
</evidence>
<sequence length="111" mass="12794">MKRFIEEASRTQVSLLPECLDDFVAEENPIRVVEAFVEQLDLATLEFDGVVPAVTGRPSYHPAVLLKIYIHGYINRIQSSRRIRQRLLKLFGIIKAIIIGRFLIRRASCQR</sequence>
<reference evidence="3" key="3">
    <citation type="journal article" date="2007" name="Plasmid">
        <title>The polyhydroxyalkanoate genes of a stress resistant Antarctic Pseudomonas are situated within a genomic island.</title>
        <authorList>
            <person name="Ayub N.D."/>
            <person name="Pettinari M.J."/>
            <person name="Mendez B.S."/>
            <person name="Lopez N.I."/>
        </authorList>
    </citation>
    <scope>NUCLEOTIDE SEQUENCE</scope>
    <source>
        <strain evidence="3">14-3</strain>
    </source>
</reference>
<proteinExistence type="predicted"/>
<evidence type="ECO:0000313" key="4">
    <source>
        <dbReference type="EMBL" id="SDF55890.1"/>
    </source>
</evidence>
<dbReference type="AlphaFoldDB" id="A0AEH5"/>
<evidence type="ECO:0000259" key="2">
    <source>
        <dbReference type="Pfam" id="PF05598"/>
    </source>
</evidence>
<keyword evidence="1" id="KW-0812">Transmembrane</keyword>
<feature type="transmembrane region" description="Helical" evidence="1">
    <location>
        <begin position="87"/>
        <end position="104"/>
    </location>
</feature>
<keyword evidence="5" id="KW-1185">Reference proteome</keyword>
<protein>
    <submittedName>
        <fullName evidence="3">Putative transposase</fullName>
    </submittedName>
    <submittedName>
        <fullName evidence="4">Transposase domain</fullName>
    </submittedName>
</protein>